<evidence type="ECO:0000313" key="2">
    <source>
        <dbReference type="EMBL" id="GEU68914.1"/>
    </source>
</evidence>
<evidence type="ECO:0008006" key="3">
    <source>
        <dbReference type="Google" id="ProtNLM"/>
    </source>
</evidence>
<feature type="coiled-coil region" evidence="1">
    <location>
        <begin position="233"/>
        <end position="260"/>
    </location>
</feature>
<dbReference type="AlphaFoldDB" id="A0A6L2M8M9"/>
<accession>A0A6L2M8M9</accession>
<comment type="caution">
    <text evidence="2">The sequence shown here is derived from an EMBL/GenBank/DDBJ whole genome shotgun (WGS) entry which is preliminary data.</text>
</comment>
<organism evidence="2">
    <name type="scientific">Tanacetum cinerariifolium</name>
    <name type="common">Dalmatian daisy</name>
    <name type="synonym">Chrysanthemum cinerariifolium</name>
    <dbReference type="NCBI Taxonomy" id="118510"/>
    <lineage>
        <taxon>Eukaryota</taxon>
        <taxon>Viridiplantae</taxon>
        <taxon>Streptophyta</taxon>
        <taxon>Embryophyta</taxon>
        <taxon>Tracheophyta</taxon>
        <taxon>Spermatophyta</taxon>
        <taxon>Magnoliopsida</taxon>
        <taxon>eudicotyledons</taxon>
        <taxon>Gunneridae</taxon>
        <taxon>Pentapetalae</taxon>
        <taxon>asterids</taxon>
        <taxon>campanulids</taxon>
        <taxon>Asterales</taxon>
        <taxon>Asteraceae</taxon>
        <taxon>Asteroideae</taxon>
        <taxon>Anthemideae</taxon>
        <taxon>Anthemidinae</taxon>
        <taxon>Tanacetum</taxon>
    </lineage>
</organism>
<sequence length="297" mass="34762">MVAFLKKPQGSTYFHQIVDFLNSTHINTPENREIVITATIDGRVKSITEASIRRHLKLENSEGISSLPNTKIFEQLSLMGYVSNSDRLTFHKGRFSPQWRFYIHTILHCLSPKKNDWEQFSSNIATVITTNRTFNFSKMIFEGMLKNLDNKSKFLMYPRFIQIFLNKYKRLLKPHKSTYFAPTITQKLFRNMRRASKGYSGVDVPLFLTMLVQGLILQSDPIISPPLNFIIFKELAQRLYEEELAEVDRAQKEREKQEEATIAFLTEDFDEIQARMDADHELAARLTYEEKEQFTIE</sequence>
<proteinExistence type="predicted"/>
<keyword evidence="1" id="KW-0175">Coiled coil</keyword>
<dbReference type="EMBL" id="BKCJ010005837">
    <property type="protein sequence ID" value="GEU68914.1"/>
    <property type="molecule type" value="Genomic_DNA"/>
</dbReference>
<protein>
    <recommendedName>
        <fullName evidence="3">Synaptobrevin, longin-like domain protein</fullName>
    </recommendedName>
</protein>
<reference evidence="2" key="1">
    <citation type="journal article" date="2019" name="Sci. Rep.">
        <title>Draft genome of Tanacetum cinerariifolium, the natural source of mosquito coil.</title>
        <authorList>
            <person name="Yamashiro T."/>
            <person name="Shiraishi A."/>
            <person name="Satake H."/>
            <person name="Nakayama K."/>
        </authorList>
    </citation>
    <scope>NUCLEOTIDE SEQUENCE</scope>
</reference>
<name>A0A6L2M8M9_TANCI</name>
<evidence type="ECO:0000256" key="1">
    <source>
        <dbReference type="SAM" id="Coils"/>
    </source>
</evidence>
<gene>
    <name evidence="2" type="ORF">Tci_040892</name>
</gene>